<sequence length="215" mass="22786">MNALFVLSAIAASFIAGVYCGDYSTHGYSEHGGGGYHGVDGYGPIGGGGPHHGGHGYGPIGGGGPHHRGHGGGSLGGFPKSGTCPLSSNSDRLQLGPSCYHDENCHGVQKCCPTINHGNRCQIPVEYQRAGICNENYVNDFSPNPPYITRRACNHDHTCPYNGKCCRRNLSDQIDTCTYPFPGGPDVPRIPEIPVVPYPPVTRPGPVYPPRGKVY</sequence>
<name>A0A8B8BHB3_CRAVI</name>
<keyword evidence="3" id="KW-1185">Reference proteome</keyword>
<gene>
    <name evidence="4" type="primary">LOC111110234</name>
</gene>
<keyword evidence="1" id="KW-0732">Signal</keyword>
<dbReference type="GeneID" id="111110234"/>
<dbReference type="GO" id="GO:0005576">
    <property type="term" value="C:extracellular region"/>
    <property type="evidence" value="ECO:0007669"/>
    <property type="project" value="InterPro"/>
</dbReference>
<dbReference type="RefSeq" id="XP_022302346.1">
    <property type="nucleotide sequence ID" value="XM_022446638.1"/>
</dbReference>
<organism evidence="3 4">
    <name type="scientific">Crassostrea virginica</name>
    <name type="common">Eastern oyster</name>
    <dbReference type="NCBI Taxonomy" id="6565"/>
    <lineage>
        <taxon>Eukaryota</taxon>
        <taxon>Metazoa</taxon>
        <taxon>Spiralia</taxon>
        <taxon>Lophotrochozoa</taxon>
        <taxon>Mollusca</taxon>
        <taxon>Bivalvia</taxon>
        <taxon>Autobranchia</taxon>
        <taxon>Pteriomorphia</taxon>
        <taxon>Ostreida</taxon>
        <taxon>Ostreoidea</taxon>
        <taxon>Ostreidae</taxon>
        <taxon>Crassostrea</taxon>
    </lineage>
</organism>
<evidence type="ECO:0000256" key="1">
    <source>
        <dbReference type="SAM" id="SignalP"/>
    </source>
</evidence>
<dbReference type="Pfam" id="PF00095">
    <property type="entry name" value="WAP"/>
    <property type="match status" value="1"/>
</dbReference>
<accession>A0A8B8BHB3</accession>
<dbReference type="InterPro" id="IPR008197">
    <property type="entry name" value="WAP_dom"/>
</dbReference>
<dbReference type="Proteomes" id="UP000694844">
    <property type="component" value="Chromosome 8"/>
</dbReference>
<dbReference type="PROSITE" id="PS51390">
    <property type="entry name" value="WAP"/>
    <property type="match status" value="1"/>
</dbReference>
<feature type="signal peptide" evidence="1">
    <location>
        <begin position="1"/>
        <end position="20"/>
    </location>
</feature>
<dbReference type="InterPro" id="IPR036645">
    <property type="entry name" value="Elafin-like_sf"/>
</dbReference>
<feature type="domain" description="WAP" evidence="2">
    <location>
        <begin position="77"/>
        <end position="125"/>
    </location>
</feature>
<evidence type="ECO:0000313" key="4">
    <source>
        <dbReference type="RefSeq" id="XP_022302346.1"/>
    </source>
</evidence>
<dbReference type="OrthoDB" id="6060011at2759"/>
<reference evidence="4" key="1">
    <citation type="submission" date="2025-08" db="UniProtKB">
        <authorList>
            <consortium name="RefSeq"/>
        </authorList>
    </citation>
    <scope>IDENTIFICATION</scope>
    <source>
        <tissue evidence="4">Whole sample</tissue>
    </source>
</reference>
<dbReference type="Gene3D" id="4.10.75.10">
    <property type="entry name" value="Elafin-like"/>
    <property type="match status" value="1"/>
</dbReference>
<feature type="chain" id="PRO_5034359088" evidence="1">
    <location>
        <begin position="21"/>
        <end position="215"/>
    </location>
</feature>
<dbReference type="SUPFAM" id="SSF57256">
    <property type="entry name" value="Elafin-like"/>
    <property type="match status" value="1"/>
</dbReference>
<evidence type="ECO:0000259" key="2">
    <source>
        <dbReference type="PROSITE" id="PS51390"/>
    </source>
</evidence>
<proteinExistence type="predicted"/>
<dbReference type="AlphaFoldDB" id="A0A8B8BHB3"/>
<evidence type="ECO:0000313" key="3">
    <source>
        <dbReference type="Proteomes" id="UP000694844"/>
    </source>
</evidence>
<protein>
    <submittedName>
        <fullName evidence="4">Uncharacterized protein LOC111110234</fullName>
    </submittedName>
</protein>
<dbReference type="GO" id="GO:0030414">
    <property type="term" value="F:peptidase inhibitor activity"/>
    <property type="evidence" value="ECO:0007669"/>
    <property type="project" value="InterPro"/>
</dbReference>
<dbReference type="KEGG" id="cvn:111110234"/>